<evidence type="ECO:0000313" key="3">
    <source>
        <dbReference type="EMBL" id="QWW25123.1"/>
    </source>
</evidence>
<dbReference type="PANTHER" id="PTHR31987">
    <property type="entry name" value="GLUTAMINASE A-RELATED"/>
    <property type="match status" value="1"/>
</dbReference>
<reference evidence="3" key="1">
    <citation type="submission" date="2021-06" db="EMBL/GenBank/DDBJ databases">
        <title>Candida auris outbreak in lebanese hospital.</title>
        <authorList>
            <person name="Finianos M."/>
        </authorList>
    </citation>
    <scope>NUCLEOTIDE SEQUENCE</scope>
    <source>
        <strain evidence="3">CA7LBN</strain>
    </source>
</reference>
<name>A0A8F3AJ47_CANAR</name>
<gene>
    <name evidence="3" type="ORF">CA7LBN_004005</name>
</gene>
<dbReference type="Pfam" id="PF10360">
    <property type="entry name" value="DUF2433"/>
    <property type="match status" value="1"/>
</dbReference>
<dbReference type="InterPro" id="IPR052743">
    <property type="entry name" value="Glutaminase_GtaA"/>
</dbReference>
<dbReference type="PANTHER" id="PTHR31987:SF11">
    <property type="entry name" value="DUF2433 DOMAIN-CONTAINING PROTEIN"/>
    <property type="match status" value="1"/>
</dbReference>
<dbReference type="Proteomes" id="UP000825438">
    <property type="component" value="Chromosome V"/>
</dbReference>
<evidence type="ECO:0000259" key="2">
    <source>
        <dbReference type="Pfam" id="PF10360"/>
    </source>
</evidence>
<feature type="domain" description="DUF2433" evidence="2">
    <location>
        <begin position="256"/>
        <end position="422"/>
    </location>
</feature>
<protein>
    <recommendedName>
        <fullName evidence="2">DUF2433 domain-containing protein</fullName>
    </recommendedName>
</protein>
<proteinExistence type="predicted"/>
<organism evidence="3">
    <name type="scientific">Candidozyma auris</name>
    <name type="common">Yeast</name>
    <name type="synonym">Candida auris</name>
    <dbReference type="NCBI Taxonomy" id="498019"/>
    <lineage>
        <taxon>Eukaryota</taxon>
        <taxon>Fungi</taxon>
        <taxon>Dikarya</taxon>
        <taxon>Ascomycota</taxon>
        <taxon>Saccharomycotina</taxon>
        <taxon>Pichiomycetes</taxon>
        <taxon>Metschnikowiaceae</taxon>
        <taxon>Candidozyma</taxon>
    </lineage>
</organism>
<evidence type="ECO:0000256" key="1">
    <source>
        <dbReference type="SAM" id="MobiDB-lite"/>
    </source>
</evidence>
<dbReference type="EMBL" id="CP076753">
    <property type="protein sequence ID" value="QWW25123.1"/>
    <property type="molecule type" value="Genomic_DNA"/>
</dbReference>
<dbReference type="SUPFAM" id="SSF56300">
    <property type="entry name" value="Metallo-dependent phosphatases"/>
    <property type="match status" value="1"/>
</dbReference>
<accession>A0A8F3AJ47</accession>
<dbReference type="InterPro" id="IPR018829">
    <property type="entry name" value="DUF2433"/>
</dbReference>
<dbReference type="InterPro" id="IPR029052">
    <property type="entry name" value="Metallo-depent_PP-like"/>
</dbReference>
<feature type="region of interest" description="Disordered" evidence="1">
    <location>
        <begin position="455"/>
        <end position="474"/>
    </location>
</feature>
<dbReference type="AlphaFoldDB" id="A0A8F3AJ47"/>
<feature type="compositionally biased region" description="Polar residues" evidence="1">
    <location>
        <begin position="455"/>
        <end position="464"/>
    </location>
</feature>
<sequence length="543" mass="60491">MRLLAVSDLQGNWAALDHIVAQNPNVDAIVHTGNLGFWDSSTVESASDVNYLKQIVAFSEVLPKEVVAELNDLSTINSAQDLGTTNSVLAVFKSKLLSETPLEHLQQYMSGQRKLPCPLYTTIGSLDDPYIVERFVKGEWRIPQLHILDHTHSYLLEPENSNAPPIRLYGIGGNLNVHSLFDSGKLGLDSVAGKVGDLWITLAQVAQLYVHMKSRRESAINVFVSHSPVMKNPLIEHLAIVTGADYTISQGLHFRYPVSGNGMSFVESMGGSAGYIENYRSKFSRLRMILGELWVIIKEDVARVLDMAENAELKRLIELGLSVFDKIPITINDTTEKIIRLTLYDDDEDEEDIDTSKQTLKKINDMYFAAYYNLWHFNLCDYMIREEEDDEEEEYNVMIFRLKKNGNLALEQCRSSGFNFSNNKKNELPEEEALDSYEECDPAEEALRRTKDLLNSTSFNGNRNQGQSSLRGGLRGGFQPRSSVALDEVVLDSVCDPEPHGGAKELSAPVSFRLDVGFGRSGVANELGDVVGSHLLEAFDGGG</sequence>